<dbReference type="SUPFAM" id="SSF56281">
    <property type="entry name" value="Metallo-hydrolase/oxidoreductase"/>
    <property type="match status" value="1"/>
</dbReference>
<dbReference type="PANTHER" id="PTHR23131:SF0">
    <property type="entry name" value="ENDORIBONUCLEASE LACTB2"/>
    <property type="match status" value="1"/>
</dbReference>
<dbReference type="Gene3D" id="3.60.15.10">
    <property type="entry name" value="Ribonuclease Z/Hydroxyacylglutathione hydrolase-like"/>
    <property type="match status" value="1"/>
</dbReference>
<evidence type="ECO:0000259" key="5">
    <source>
        <dbReference type="SMART" id="SM00849"/>
    </source>
</evidence>
<keyword evidence="3" id="KW-0378">Hydrolase</keyword>
<dbReference type="EMBL" id="GG663746">
    <property type="protein sequence ID" value="EEH53475.1"/>
    <property type="molecule type" value="Genomic_DNA"/>
</dbReference>
<feature type="non-terminal residue" evidence="6">
    <location>
        <position position="1"/>
    </location>
</feature>
<evidence type="ECO:0000256" key="1">
    <source>
        <dbReference type="ARBA" id="ARBA00007749"/>
    </source>
</evidence>
<dbReference type="Pfam" id="PF00753">
    <property type="entry name" value="Lactamase_B"/>
    <property type="match status" value="1"/>
</dbReference>
<evidence type="ECO:0000256" key="3">
    <source>
        <dbReference type="ARBA" id="ARBA00022801"/>
    </source>
</evidence>
<name>C1N3Q5_MICPC</name>
<evidence type="ECO:0000256" key="2">
    <source>
        <dbReference type="ARBA" id="ARBA00022723"/>
    </source>
</evidence>
<dbReference type="PANTHER" id="PTHR23131">
    <property type="entry name" value="ENDORIBONUCLEASE LACTB2"/>
    <property type="match status" value="1"/>
</dbReference>
<dbReference type="OMA" id="WQAMDVV"/>
<dbReference type="Proteomes" id="UP000001876">
    <property type="component" value="Unassembled WGS sequence"/>
</dbReference>
<dbReference type="KEGG" id="mpp:MICPUCDRAFT_11085"/>
<gene>
    <name evidence="6" type="ORF">MICPUCDRAFT_11085</name>
</gene>
<dbReference type="eggNOG" id="KOG0813">
    <property type="taxonomic scope" value="Eukaryota"/>
</dbReference>
<dbReference type="FunFam" id="3.60.15.10:FF:000041">
    <property type="entry name" value="Metallo-beta-lactamase domain protein"/>
    <property type="match status" value="1"/>
</dbReference>
<evidence type="ECO:0000313" key="7">
    <source>
        <dbReference type="Proteomes" id="UP000001876"/>
    </source>
</evidence>
<dbReference type="GeneID" id="9688096"/>
<dbReference type="CDD" id="cd07722">
    <property type="entry name" value="LACTB2-like_MBL-fold"/>
    <property type="match status" value="1"/>
</dbReference>
<proteinExistence type="inferred from homology"/>
<dbReference type="SMART" id="SM00849">
    <property type="entry name" value="Lactamase_B"/>
    <property type="match status" value="1"/>
</dbReference>
<keyword evidence="7" id="KW-1185">Reference proteome</keyword>
<feature type="domain" description="Metallo-beta-lactamase" evidence="5">
    <location>
        <begin position="29"/>
        <end position="186"/>
    </location>
</feature>
<dbReference type="OrthoDB" id="17458at2759"/>
<dbReference type="InterPro" id="IPR047921">
    <property type="entry name" value="LACTB2-like_MBL-fold"/>
</dbReference>
<dbReference type="RefSeq" id="XP_003062656.1">
    <property type="nucleotide sequence ID" value="XM_003062610.1"/>
</dbReference>
<protein>
    <submittedName>
        <fullName evidence="6">Predicted protein</fullName>
    </submittedName>
</protein>
<dbReference type="AlphaFoldDB" id="C1N3Q5"/>
<evidence type="ECO:0000313" key="6">
    <source>
        <dbReference type="EMBL" id="EEH53475.1"/>
    </source>
</evidence>
<dbReference type="InterPro" id="IPR050662">
    <property type="entry name" value="Sec-metab_biosynth-thioest"/>
</dbReference>
<accession>C1N3Q5</accession>
<evidence type="ECO:0000256" key="4">
    <source>
        <dbReference type="ARBA" id="ARBA00022833"/>
    </source>
</evidence>
<feature type="non-terminal residue" evidence="6">
    <location>
        <position position="238"/>
    </location>
</feature>
<dbReference type="STRING" id="564608.C1N3Q5"/>
<sequence length="238" mass="26320">LPPLPPIAKLSPRVIRVLGQNPSAFTLQGTNTYLVGTGKTRWLIDTGEGKRAYAPLLRRAMKAHGVEGLEGVLLTHWHGDHVGGLASVRAMFPDVAVVAHKRDPRAARTYADVADGAVFRATGATIRAMHTPGHSEDHVVFVLEEEGAMFAGDCVLNGNTATFECLTEYSASLERMEREGRLYPSHGEVIRDGVKKLAEYRKHRSWRENIFMDELRDGWRRDPRSGGMTAAELCDVVY</sequence>
<comment type="similarity">
    <text evidence="1">Belongs to the metallo-beta-lactamase superfamily.</text>
</comment>
<keyword evidence="4" id="KW-0862">Zinc</keyword>
<dbReference type="GO" id="GO:0016787">
    <property type="term" value="F:hydrolase activity"/>
    <property type="evidence" value="ECO:0007669"/>
    <property type="project" value="UniProtKB-KW"/>
</dbReference>
<dbReference type="InterPro" id="IPR036866">
    <property type="entry name" value="RibonucZ/Hydroxyglut_hydro"/>
</dbReference>
<organism evidence="7">
    <name type="scientific">Micromonas pusilla (strain CCMP1545)</name>
    <name type="common">Picoplanktonic green alga</name>
    <dbReference type="NCBI Taxonomy" id="564608"/>
    <lineage>
        <taxon>Eukaryota</taxon>
        <taxon>Viridiplantae</taxon>
        <taxon>Chlorophyta</taxon>
        <taxon>Mamiellophyceae</taxon>
        <taxon>Mamiellales</taxon>
        <taxon>Mamiellaceae</taxon>
        <taxon>Micromonas</taxon>
    </lineage>
</organism>
<dbReference type="GO" id="GO:0046872">
    <property type="term" value="F:metal ion binding"/>
    <property type="evidence" value="ECO:0007669"/>
    <property type="project" value="UniProtKB-KW"/>
</dbReference>
<reference evidence="6 7" key="1">
    <citation type="journal article" date="2009" name="Science">
        <title>Green evolution and dynamic adaptations revealed by genomes of the marine picoeukaryotes Micromonas.</title>
        <authorList>
            <person name="Worden A.Z."/>
            <person name="Lee J.H."/>
            <person name="Mock T."/>
            <person name="Rouze P."/>
            <person name="Simmons M.P."/>
            <person name="Aerts A.L."/>
            <person name="Allen A.E."/>
            <person name="Cuvelier M.L."/>
            <person name="Derelle E."/>
            <person name="Everett M.V."/>
            <person name="Foulon E."/>
            <person name="Grimwood J."/>
            <person name="Gundlach H."/>
            <person name="Henrissat B."/>
            <person name="Napoli C."/>
            <person name="McDonald S.M."/>
            <person name="Parker M.S."/>
            <person name="Rombauts S."/>
            <person name="Salamov A."/>
            <person name="Von Dassow P."/>
            <person name="Badger J.H."/>
            <person name="Coutinho P.M."/>
            <person name="Demir E."/>
            <person name="Dubchak I."/>
            <person name="Gentemann C."/>
            <person name="Eikrem W."/>
            <person name="Gready J.E."/>
            <person name="John U."/>
            <person name="Lanier W."/>
            <person name="Lindquist E.A."/>
            <person name="Lucas S."/>
            <person name="Mayer K.F."/>
            <person name="Moreau H."/>
            <person name="Not F."/>
            <person name="Otillar R."/>
            <person name="Panaud O."/>
            <person name="Pangilinan J."/>
            <person name="Paulsen I."/>
            <person name="Piegu B."/>
            <person name="Poliakov A."/>
            <person name="Robbens S."/>
            <person name="Schmutz J."/>
            <person name="Toulza E."/>
            <person name="Wyss T."/>
            <person name="Zelensky A."/>
            <person name="Zhou K."/>
            <person name="Armbrust E.V."/>
            <person name="Bhattacharya D."/>
            <person name="Goodenough U.W."/>
            <person name="Van de Peer Y."/>
            <person name="Grigoriev I.V."/>
        </authorList>
    </citation>
    <scope>NUCLEOTIDE SEQUENCE [LARGE SCALE GENOMIC DNA]</scope>
    <source>
        <strain evidence="6 7">CCMP1545</strain>
    </source>
</reference>
<dbReference type="InterPro" id="IPR001279">
    <property type="entry name" value="Metallo-B-lactamas"/>
</dbReference>
<keyword evidence="2" id="KW-0479">Metal-binding</keyword>